<dbReference type="Pfam" id="PF01147">
    <property type="entry name" value="Crust_neurohorm"/>
    <property type="match status" value="1"/>
</dbReference>
<dbReference type="FunFam" id="1.10.2010.10:FF:000001">
    <property type="entry name" value="Ion transport peptide isoform C"/>
    <property type="match status" value="1"/>
</dbReference>
<evidence type="ECO:0000256" key="3">
    <source>
        <dbReference type="ARBA" id="ARBA00022525"/>
    </source>
</evidence>
<dbReference type="PANTHER" id="PTHR35981">
    <property type="entry name" value="ION TRANSPORT PEPTIDE, ISOFORM C"/>
    <property type="match status" value="1"/>
</dbReference>
<dbReference type="GO" id="GO:0005179">
    <property type="term" value="F:hormone activity"/>
    <property type="evidence" value="ECO:0007669"/>
    <property type="project" value="UniProtKB-KW"/>
</dbReference>
<evidence type="ECO:0000256" key="8">
    <source>
        <dbReference type="SAM" id="SignalP"/>
    </source>
</evidence>
<organism evidence="9 10">
    <name type="scientific">Allacma fusca</name>
    <dbReference type="NCBI Taxonomy" id="39272"/>
    <lineage>
        <taxon>Eukaryota</taxon>
        <taxon>Metazoa</taxon>
        <taxon>Ecdysozoa</taxon>
        <taxon>Arthropoda</taxon>
        <taxon>Hexapoda</taxon>
        <taxon>Collembola</taxon>
        <taxon>Symphypleona</taxon>
        <taxon>Sminthuridae</taxon>
        <taxon>Allacma</taxon>
    </lineage>
</organism>
<keyword evidence="8" id="KW-0732">Signal</keyword>
<evidence type="ECO:0000313" key="10">
    <source>
        <dbReference type="Proteomes" id="UP000708208"/>
    </source>
</evidence>
<keyword evidence="5" id="KW-0372">Hormone</keyword>
<feature type="signal peptide" evidence="8">
    <location>
        <begin position="1"/>
        <end position="17"/>
    </location>
</feature>
<keyword evidence="6 7" id="KW-1015">Disulfide bond</keyword>
<protein>
    <submittedName>
        <fullName evidence="9">Uncharacterized protein</fullName>
    </submittedName>
</protein>
<name>A0A8J2LJW7_9HEXA</name>
<comment type="subcellular location">
    <subcellularLocation>
        <location evidence="1">Secreted</location>
    </subcellularLocation>
</comment>
<keyword evidence="4" id="KW-0165">Cleavage on pair of basic residues</keyword>
<dbReference type="Proteomes" id="UP000708208">
    <property type="component" value="Unassembled WGS sequence"/>
</dbReference>
<proteinExistence type="inferred from homology"/>
<dbReference type="PANTHER" id="PTHR35981:SF2">
    <property type="entry name" value="ION TRANSPORT PEPTIDE, ISOFORM C"/>
    <property type="match status" value="1"/>
</dbReference>
<evidence type="ECO:0000256" key="1">
    <source>
        <dbReference type="ARBA" id="ARBA00004613"/>
    </source>
</evidence>
<dbReference type="GO" id="GO:0007623">
    <property type="term" value="P:circadian rhythm"/>
    <property type="evidence" value="ECO:0007669"/>
    <property type="project" value="TreeGrafter"/>
</dbReference>
<keyword evidence="3" id="KW-0964">Secreted</keyword>
<evidence type="ECO:0000256" key="6">
    <source>
        <dbReference type="ARBA" id="ARBA00023157"/>
    </source>
</evidence>
<sequence>MRVLAIALVVCILGTSAVDSLVMGSRPLSKRSFFDIQCKGVYDKGIFAKLDRVCDDCFNLYREPQLHSLCRSKCFTTSYFVGCLDALTLSDDEEQYQRLITTINAHNPLLENSDNPETHG</sequence>
<dbReference type="AlphaFoldDB" id="A0A8J2LJW7"/>
<evidence type="ECO:0000256" key="2">
    <source>
        <dbReference type="ARBA" id="ARBA00005447"/>
    </source>
</evidence>
<feature type="disulfide bond" evidence="7">
    <location>
        <begin position="54"/>
        <end position="70"/>
    </location>
</feature>
<dbReference type="EMBL" id="CAJVCH010570262">
    <property type="protein sequence ID" value="CAG7834504.1"/>
    <property type="molecule type" value="Genomic_DNA"/>
</dbReference>
<evidence type="ECO:0000256" key="7">
    <source>
        <dbReference type="PIRSR" id="PIRSR631098-51"/>
    </source>
</evidence>
<reference evidence="9" key="1">
    <citation type="submission" date="2021-06" db="EMBL/GenBank/DDBJ databases">
        <authorList>
            <person name="Hodson N. C."/>
            <person name="Mongue J. A."/>
            <person name="Jaron S. K."/>
        </authorList>
    </citation>
    <scope>NUCLEOTIDE SEQUENCE</scope>
</reference>
<evidence type="ECO:0000256" key="4">
    <source>
        <dbReference type="ARBA" id="ARBA00022685"/>
    </source>
</evidence>
<gene>
    <name evidence="9" type="ORF">AFUS01_LOCUS44005</name>
</gene>
<evidence type="ECO:0000256" key="5">
    <source>
        <dbReference type="ARBA" id="ARBA00022702"/>
    </source>
</evidence>
<feature type="disulfide bond" evidence="7">
    <location>
        <begin position="38"/>
        <end position="74"/>
    </location>
</feature>
<dbReference type="InterPro" id="IPR031098">
    <property type="entry name" value="Crust_neurohorm"/>
</dbReference>
<evidence type="ECO:0000313" key="9">
    <source>
        <dbReference type="EMBL" id="CAG7834504.1"/>
    </source>
</evidence>
<dbReference type="OrthoDB" id="6365952at2759"/>
<keyword evidence="10" id="KW-1185">Reference proteome</keyword>
<feature type="disulfide bond" evidence="7">
    <location>
        <begin position="57"/>
        <end position="83"/>
    </location>
</feature>
<dbReference type="GO" id="GO:0005576">
    <property type="term" value="C:extracellular region"/>
    <property type="evidence" value="ECO:0007669"/>
    <property type="project" value="UniProtKB-SubCell"/>
</dbReference>
<accession>A0A8J2LJW7</accession>
<feature type="chain" id="PRO_5035307047" evidence="8">
    <location>
        <begin position="18"/>
        <end position="120"/>
    </location>
</feature>
<comment type="similarity">
    <text evidence="2">Belongs to the arthropod CHH/MIH/GIH/VIH hormone family.</text>
</comment>
<comment type="caution">
    <text evidence="9">The sequence shown here is derived from an EMBL/GenBank/DDBJ whole genome shotgun (WGS) entry which is preliminary data.</text>
</comment>